<keyword evidence="3" id="KW-0862">Zinc</keyword>
<reference evidence="7 8" key="1">
    <citation type="journal article" date="2019" name="Philos. Trans. R. Soc. Lond., B, Biol. Sci.">
        <title>Ant behaviour and brain gene expression of defending hosts depend on the ecological success of the intruding social parasite.</title>
        <authorList>
            <person name="Kaur R."/>
            <person name="Stoldt M."/>
            <person name="Jongepier E."/>
            <person name="Feldmeyer B."/>
            <person name="Menzel F."/>
            <person name="Bornberg-Bauer E."/>
            <person name="Foitzik S."/>
        </authorList>
    </citation>
    <scope>NUCLEOTIDE SEQUENCE [LARGE SCALE GENOMIC DNA]</scope>
    <source>
        <tissue evidence="7">Whole body</tissue>
    </source>
</reference>
<proteinExistence type="predicted"/>
<dbReference type="GO" id="GO:0008270">
    <property type="term" value="F:zinc ion binding"/>
    <property type="evidence" value="ECO:0007669"/>
    <property type="project" value="UniProtKB-KW"/>
</dbReference>
<feature type="compositionally biased region" description="Low complexity" evidence="5">
    <location>
        <begin position="1"/>
        <end position="11"/>
    </location>
</feature>
<dbReference type="EMBL" id="QBLH01000537">
    <property type="protein sequence ID" value="TGZ54837.1"/>
    <property type="molecule type" value="Genomic_DNA"/>
</dbReference>
<dbReference type="GO" id="GO:0000978">
    <property type="term" value="F:RNA polymerase II cis-regulatory region sequence-specific DNA binding"/>
    <property type="evidence" value="ECO:0007669"/>
    <property type="project" value="TreeGrafter"/>
</dbReference>
<keyword evidence="1" id="KW-0479">Metal-binding</keyword>
<dbReference type="AlphaFoldDB" id="A0A4S2L3C3"/>
<evidence type="ECO:0000256" key="2">
    <source>
        <dbReference type="ARBA" id="ARBA00022771"/>
    </source>
</evidence>
<dbReference type="Gene3D" id="3.30.160.60">
    <property type="entry name" value="Classic Zinc Finger"/>
    <property type="match status" value="1"/>
</dbReference>
<keyword evidence="2 4" id="KW-0863">Zinc-finger</keyword>
<accession>A0A4S2L3C3</accession>
<feature type="compositionally biased region" description="Basic and acidic residues" evidence="5">
    <location>
        <begin position="12"/>
        <end position="22"/>
    </location>
</feature>
<evidence type="ECO:0000256" key="3">
    <source>
        <dbReference type="ARBA" id="ARBA00022833"/>
    </source>
</evidence>
<evidence type="ECO:0000256" key="4">
    <source>
        <dbReference type="PROSITE-ProRule" id="PRU00042"/>
    </source>
</evidence>
<dbReference type="FunFam" id="3.30.160.60:FF:000021">
    <property type="entry name" value="Basic krueppel-like factor 3"/>
    <property type="match status" value="1"/>
</dbReference>
<dbReference type="GO" id="GO:0000981">
    <property type="term" value="F:DNA-binding transcription factor activity, RNA polymerase II-specific"/>
    <property type="evidence" value="ECO:0007669"/>
    <property type="project" value="TreeGrafter"/>
</dbReference>
<evidence type="ECO:0000256" key="5">
    <source>
        <dbReference type="SAM" id="MobiDB-lite"/>
    </source>
</evidence>
<evidence type="ECO:0000256" key="1">
    <source>
        <dbReference type="ARBA" id="ARBA00022723"/>
    </source>
</evidence>
<dbReference type="InterPro" id="IPR013087">
    <property type="entry name" value="Znf_C2H2_type"/>
</dbReference>
<dbReference type="PANTHER" id="PTHR23235:SF166">
    <property type="entry name" value="DENDRITIC ARBOR REDUCTION PROTEIN 1"/>
    <property type="match status" value="1"/>
</dbReference>
<dbReference type="Proteomes" id="UP000310200">
    <property type="component" value="Unassembled WGS sequence"/>
</dbReference>
<dbReference type="SUPFAM" id="SSF57667">
    <property type="entry name" value="beta-beta-alpha zinc fingers"/>
    <property type="match status" value="1"/>
</dbReference>
<dbReference type="InterPro" id="IPR036236">
    <property type="entry name" value="Znf_C2H2_sf"/>
</dbReference>
<dbReference type="STRING" id="300112.A0A4S2L3C3"/>
<dbReference type="PROSITE" id="PS00028">
    <property type="entry name" value="ZINC_FINGER_C2H2_1"/>
    <property type="match status" value="1"/>
</dbReference>
<sequence length="405" mass="44224">MVPRGLTLGRTTTRESEPEQLRFYDSPPPRMDASVCCLPAGAAATTGVTQHPHPASLPGLPSAVGVQPPTIQPSYAAQYAADQIVPDRAQPDGPLATVLGCNTQDGWQQISSTASTGITGAVTATTTAYIDYSWLQMQQTSDLDTLLCRQDLDRLQRLDEDESDARDAREPSVHMEDFFEVGGPTAVCRPPQASFVSARSQPASAGQDDDVFLRPPLWEDITSSIQKLDPENADMLGSQSHIKMETDDVTPPPVLSPVEIKTEPLPPPPTLHLLEGPTANPSQNPFPNPSSVQHVPGPILNPAHRIQSSSMSSKFNRRNNPELEKRRVHHCDFIGCTKVYTKSSHLKAHQRIHTALVVCDSPVRAKLATDPHPIRVQASPTHGRESRHQHDDACRVWLPGREHVC</sequence>
<comment type="caution">
    <text evidence="7">The sequence shown here is derived from an EMBL/GenBank/DDBJ whole genome shotgun (WGS) entry which is preliminary data.</text>
</comment>
<name>A0A4S2L3C3_9HYME</name>
<feature type="region of interest" description="Disordered" evidence="5">
    <location>
        <begin position="1"/>
        <end position="27"/>
    </location>
</feature>
<evidence type="ECO:0000259" key="6">
    <source>
        <dbReference type="PROSITE" id="PS50157"/>
    </source>
</evidence>
<protein>
    <recommendedName>
        <fullName evidence="6">C2H2-type domain-containing protein</fullName>
    </recommendedName>
</protein>
<organism evidence="7 8">
    <name type="scientific">Temnothorax longispinosus</name>
    <dbReference type="NCBI Taxonomy" id="300112"/>
    <lineage>
        <taxon>Eukaryota</taxon>
        <taxon>Metazoa</taxon>
        <taxon>Ecdysozoa</taxon>
        <taxon>Arthropoda</taxon>
        <taxon>Hexapoda</taxon>
        <taxon>Insecta</taxon>
        <taxon>Pterygota</taxon>
        <taxon>Neoptera</taxon>
        <taxon>Endopterygota</taxon>
        <taxon>Hymenoptera</taxon>
        <taxon>Apocrita</taxon>
        <taxon>Aculeata</taxon>
        <taxon>Formicoidea</taxon>
        <taxon>Formicidae</taxon>
        <taxon>Myrmicinae</taxon>
        <taxon>Temnothorax</taxon>
    </lineage>
</organism>
<evidence type="ECO:0000313" key="7">
    <source>
        <dbReference type="EMBL" id="TGZ54837.1"/>
    </source>
</evidence>
<dbReference type="PROSITE" id="PS50157">
    <property type="entry name" value="ZINC_FINGER_C2H2_2"/>
    <property type="match status" value="1"/>
</dbReference>
<gene>
    <name evidence="7" type="ORF">DBV15_01930</name>
</gene>
<keyword evidence="8" id="KW-1185">Reference proteome</keyword>
<feature type="domain" description="C2H2-type" evidence="6">
    <location>
        <begin position="329"/>
        <end position="354"/>
    </location>
</feature>
<dbReference type="PANTHER" id="PTHR23235">
    <property type="entry name" value="KRUEPPEL-LIKE TRANSCRIPTION FACTOR"/>
    <property type="match status" value="1"/>
</dbReference>
<evidence type="ECO:0000313" key="8">
    <source>
        <dbReference type="Proteomes" id="UP000310200"/>
    </source>
</evidence>